<gene>
    <name evidence="2" type="ORF">QJS10_CPB21g01808</name>
</gene>
<evidence type="ECO:0000313" key="2">
    <source>
        <dbReference type="EMBL" id="KAK1283226.1"/>
    </source>
</evidence>
<keyword evidence="3" id="KW-1185">Reference proteome</keyword>
<reference evidence="2" key="2">
    <citation type="submission" date="2023-06" db="EMBL/GenBank/DDBJ databases">
        <authorList>
            <person name="Ma L."/>
            <person name="Liu K.-W."/>
            <person name="Li Z."/>
            <person name="Hsiao Y.-Y."/>
            <person name="Qi Y."/>
            <person name="Fu T."/>
            <person name="Tang G."/>
            <person name="Zhang D."/>
            <person name="Sun W.-H."/>
            <person name="Liu D.-K."/>
            <person name="Li Y."/>
            <person name="Chen G.-Z."/>
            <person name="Liu X.-D."/>
            <person name="Liao X.-Y."/>
            <person name="Jiang Y.-T."/>
            <person name="Yu X."/>
            <person name="Hao Y."/>
            <person name="Huang J."/>
            <person name="Zhao X.-W."/>
            <person name="Ke S."/>
            <person name="Chen Y.-Y."/>
            <person name="Wu W.-L."/>
            <person name="Hsu J.-L."/>
            <person name="Lin Y.-F."/>
            <person name="Huang M.-D."/>
            <person name="Li C.-Y."/>
            <person name="Huang L."/>
            <person name="Wang Z.-W."/>
            <person name="Zhao X."/>
            <person name="Zhong W.-Y."/>
            <person name="Peng D.-H."/>
            <person name="Ahmad S."/>
            <person name="Lan S."/>
            <person name="Zhang J.-S."/>
            <person name="Tsai W.-C."/>
            <person name="Van De Peer Y."/>
            <person name="Liu Z.-J."/>
        </authorList>
    </citation>
    <scope>NUCLEOTIDE SEQUENCE</scope>
    <source>
        <strain evidence="2">CP</strain>
        <tissue evidence="2">Leaves</tissue>
    </source>
</reference>
<evidence type="ECO:0000259" key="1">
    <source>
        <dbReference type="Pfam" id="PF00078"/>
    </source>
</evidence>
<reference evidence="2" key="1">
    <citation type="journal article" date="2023" name="Nat. Commun.">
        <title>Diploid and tetraploid genomes of Acorus and the evolution of monocots.</title>
        <authorList>
            <person name="Ma L."/>
            <person name="Liu K.W."/>
            <person name="Li Z."/>
            <person name="Hsiao Y.Y."/>
            <person name="Qi Y."/>
            <person name="Fu T."/>
            <person name="Tang G.D."/>
            <person name="Zhang D."/>
            <person name="Sun W.H."/>
            <person name="Liu D.K."/>
            <person name="Li Y."/>
            <person name="Chen G.Z."/>
            <person name="Liu X.D."/>
            <person name="Liao X.Y."/>
            <person name="Jiang Y.T."/>
            <person name="Yu X."/>
            <person name="Hao Y."/>
            <person name="Huang J."/>
            <person name="Zhao X.W."/>
            <person name="Ke S."/>
            <person name="Chen Y.Y."/>
            <person name="Wu W.L."/>
            <person name="Hsu J.L."/>
            <person name="Lin Y.F."/>
            <person name="Huang M.D."/>
            <person name="Li C.Y."/>
            <person name="Huang L."/>
            <person name="Wang Z.W."/>
            <person name="Zhao X."/>
            <person name="Zhong W.Y."/>
            <person name="Peng D.H."/>
            <person name="Ahmad S."/>
            <person name="Lan S."/>
            <person name="Zhang J.S."/>
            <person name="Tsai W.C."/>
            <person name="Van de Peer Y."/>
            <person name="Liu Z.J."/>
        </authorList>
    </citation>
    <scope>NUCLEOTIDE SEQUENCE</scope>
    <source>
        <strain evidence="2">CP</strain>
    </source>
</reference>
<dbReference type="PANTHER" id="PTHR46890:SF48">
    <property type="entry name" value="RNA-DIRECTED DNA POLYMERASE"/>
    <property type="match status" value="1"/>
</dbReference>
<dbReference type="EMBL" id="JAUJYO010000021">
    <property type="protein sequence ID" value="KAK1283226.1"/>
    <property type="molecule type" value="Genomic_DNA"/>
</dbReference>
<feature type="domain" description="Reverse transcriptase" evidence="1">
    <location>
        <begin position="212"/>
        <end position="318"/>
    </location>
</feature>
<dbReference type="PANTHER" id="PTHR46890">
    <property type="entry name" value="NON-LTR RETROLELEMENT REVERSE TRANSCRIPTASE-LIKE PROTEIN-RELATED"/>
    <property type="match status" value="1"/>
</dbReference>
<dbReference type="AlphaFoldDB" id="A0AAV9C2X8"/>
<name>A0AAV9C2X8_ACOCL</name>
<dbReference type="Proteomes" id="UP001180020">
    <property type="component" value="Unassembled WGS sequence"/>
</dbReference>
<sequence>MCRLDRVLINAQFQNDFPHSLVNYLAPGISDHSPLLVTYDPLVPSGPKPFKYFEMWESHPTFKETIEAAWETQSRSVVNSISRIRTPDGSVLTTPDQIKDHIVQFYNSLLNRDSGAPIPFIEAHSLLSVEDNMHLLSPVTEEEIHKALFSLKPLSSPGPDSFPARFFQLFWNTVHQDLVEAIQSFFISRRILKQVSHSFIALIPKSLNADSIDQYRPISLCNTLYKIITKVMALRLGPLLPHLVSEHQAAFIKGRSIHHNILLAHELVKYLSQPGVSRACIKVDLRKAFDSIRWAFLEQVLKGCNLNDHWVNLCMECITSARYSVLINGSLA</sequence>
<dbReference type="InterPro" id="IPR043502">
    <property type="entry name" value="DNA/RNA_pol_sf"/>
</dbReference>
<comment type="caution">
    <text evidence="2">The sequence shown here is derived from an EMBL/GenBank/DDBJ whole genome shotgun (WGS) entry which is preliminary data.</text>
</comment>
<dbReference type="SUPFAM" id="SSF56672">
    <property type="entry name" value="DNA/RNA polymerases"/>
    <property type="match status" value="1"/>
</dbReference>
<evidence type="ECO:0000313" key="3">
    <source>
        <dbReference type="Proteomes" id="UP001180020"/>
    </source>
</evidence>
<dbReference type="InterPro" id="IPR000477">
    <property type="entry name" value="RT_dom"/>
</dbReference>
<dbReference type="CDD" id="cd01650">
    <property type="entry name" value="RT_nLTR_like"/>
    <property type="match status" value="1"/>
</dbReference>
<protein>
    <recommendedName>
        <fullName evidence="1">Reverse transcriptase domain-containing protein</fullName>
    </recommendedName>
</protein>
<accession>A0AAV9C2X8</accession>
<dbReference type="InterPro" id="IPR052343">
    <property type="entry name" value="Retrotransposon-Effector_Assoc"/>
</dbReference>
<proteinExistence type="predicted"/>
<dbReference type="Pfam" id="PF00078">
    <property type="entry name" value="RVT_1"/>
    <property type="match status" value="1"/>
</dbReference>
<organism evidence="2 3">
    <name type="scientific">Acorus calamus</name>
    <name type="common">Sweet flag</name>
    <dbReference type="NCBI Taxonomy" id="4465"/>
    <lineage>
        <taxon>Eukaryota</taxon>
        <taxon>Viridiplantae</taxon>
        <taxon>Streptophyta</taxon>
        <taxon>Embryophyta</taxon>
        <taxon>Tracheophyta</taxon>
        <taxon>Spermatophyta</taxon>
        <taxon>Magnoliopsida</taxon>
        <taxon>Liliopsida</taxon>
        <taxon>Acoraceae</taxon>
        <taxon>Acorus</taxon>
    </lineage>
</organism>